<dbReference type="SMART" id="SM00263">
    <property type="entry name" value="LYZ1"/>
    <property type="match status" value="1"/>
</dbReference>
<dbReference type="GO" id="GO:0031640">
    <property type="term" value="P:killing of cells of another organism"/>
    <property type="evidence" value="ECO:0007669"/>
    <property type="project" value="UniProtKB-KW"/>
</dbReference>
<proteinExistence type="predicted"/>
<keyword evidence="3" id="KW-1015">Disulfide bond</keyword>
<comment type="caution">
    <text evidence="6">The sequence shown here is derived from an EMBL/GenBank/DDBJ whole genome shotgun (WGS) entry which is preliminary data.</text>
</comment>
<dbReference type="InterPro" id="IPR023346">
    <property type="entry name" value="Lysozyme-like_dom_sf"/>
</dbReference>
<dbReference type="EMBL" id="CADEAL010000060">
    <property type="protein sequence ID" value="CAB1413601.1"/>
    <property type="molecule type" value="Genomic_DNA"/>
</dbReference>
<evidence type="ECO:0000313" key="7">
    <source>
        <dbReference type="Proteomes" id="UP001153269"/>
    </source>
</evidence>
<evidence type="ECO:0000256" key="4">
    <source>
        <dbReference type="SAM" id="SignalP"/>
    </source>
</evidence>
<evidence type="ECO:0000313" key="6">
    <source>
        <dbReference type="EMBL" id="CAB1413601.1"/>
    </source>
</evidence>
<keyword evidence="2" id="KW-0929">Antimicrobial</keyword>
<dbReference type="PANTHER" id="PTHR11407">
    <property type="entry name" value="LYSOZYME C"/>
    <property type="match status" value="1"/>
</dbReference>
<dbReference type="GO" id="GO:0003796">
    <property type="term" value="F:lysozyme activity"/>
    <property type="evidence" value="ECO:0007669"/>
    <property type="project" value="UniProtKB-EC"/>
</dbReference>
<gene>
    <name evidence="6" type="ORF">PLEPLA_LOCUS1301</name>
</gene>
<dbReference type="AlphaFoldDB" id="A0A9N7TIU1"/>
<name>A0A9N7TIU1_PLEPL</name>
<dbReference type="PROSITE" id="PS00128">
    <property type="entry name" value="GLYCOSYL_HYDROL_F22_1"/>
    <property type="match status" value="1"/>
</dbReference>
<feature type="signal peptide" evidence="4">
    <location>
        <begin position="1"/>
        <end position="15"/>
    </location>
</feature>
<dbReference type="Proteomes" id="UP001153269">
    <property type="component" value="Unassembled WGS sequence"/>
</dbReference>
<keyword evidence="2" id="KW-0081">Bacteriolytic enzyme</keyword>
<evidence type="ECO:0000256" key="2">
    <source>
        <dbReference type="ARBA" id="ARBA00022638"/>
    </source>
</evidence>
<dbReference type="PROSITE" id="PS51348">
    <property type="entry name" value="GLYCOSYL_HYDROL_F22_2"/>
    <property type="match status" value="1"/>
</dbReference>
<dbReference type="InterPro" id="IPR001916">
    <property type="entry name" value="Glyco_hydro_22"/>
</dbReference>
<evidence type="ECO:0000256" key="1">
    <source>
        <dbReference type="ARBA" id="ARBA00012732"/>
    </source>
</evidence>
<reference evidence="6" key="1">
    <citation type="submission" date="2020-03" db="EMBL/GenBank/DDBJ databases">
        <authorList>
            <person name="Weist P."/>
        </authorList>
    </citation>
    <scope>NUCLEOTIDE SEQUENCE</scope>
</reference>
<dbReference type="InterPro" id="IPR019799">
    <property type="entry name" value="Glyco_hydro_22_CS"/>
</dbReference>
<accession>A0A9N7TIU1</accession>
<feature type="chain" id="PRO_5040266863" description="lysozyme" evidence="4">
    <location>
        <begin position="16"/>
        <end position="167"/>
    </location>
</feature>
<dbReference type="Pfam" id="PF00062">
    <property type="entry name" value="Lys"/>
    <property type="match status" value="1"/>
</dbReference>
<keyword evidence="7" id="KW-1185">Reference proteome</keyword>
<dbReference type="SUPFAM" id="SSF53955">
    <property type="entry name" value="Lysozyme-like"/>
    <property type="match status" value="1"/>
</dbReference>
<organism evidence="6 7">
    <name type="scientific">Pleuronectes platessa</name>
    <name type="common">European plaice</name>
    <dbReference type="NCBI Taxonomy" id="8262"/>
    <lineage>
        <taxon>Eukaryota</taxon>
        <taxon>Metazoa</taxon>
        <taxon>Chordata</taxon>
        <taxon>Craniata</taxon>
        <taxon>Vertebrata</taxon>
        <taxon>Euteleostomi</taxon>
        <taxon>Actinopterygii</taxon>
        <taxon>Neopterygii</taxon>
        <taxon>Teleostei</taxon>
        <taxon>Neoteleostei</taxon>
        <taxon>Acanthomorphata</taxon>
        <taxon>Carangaria</taxon>
        <taxon>Pleuronectiformes</taxon>
        <taxon>Pleuronectoidei</taxon>
        <taxon>Pleuronectidae</taxon>
        <taxon>Pleuronectes</taxon>
    </lineage>
</organism>
<evidence type="ECO:0000256" key="3">
    <source>
        <dbReference type="ARBA" id="ARBA00023157"/>
    </source>
</evidence>
<protein>
    <recommendedName>
        <fullName evidence="1">lysozyme</fullName>
        <ecNumber evidence="1">3.2.1.17</ecNumber>
    </recommendedName>
</protein>
<dbReference type="PANTHER" id="PTHR11407:SF63">
    <property type="entry name" value="LYSOZYME C"/>
    <property type="match status" value="1"/>
</dbReference>
<sequence length="167" mass="18415">MKELLVFLLVGCGLAQCTKLSPKCQLKEQLGEAIDKLGNKDLGDSLDIQAKIVCYVNLTSGFNTSAVGEKKVGSSTWKLYGIFQLSDHVICSDGETPSLNKCSKSCTDLLDSDISDDIDCLLETLIDLIKLGFLVPHLEEVGMMYKMILFQRECIEMKPSDFFSECG</sequence>
<feature type="domain" description="Glycosyl hydrolases family 22 (GH22)" evidence="5">
    <location>
        <begin position="102"/>
        <end position="120"/>
    </location>
</feature>
<evidence type="ECO:0000259" key="5">
    <source>
        <dbReference type="PROSITE" id="PS00128"/>
    </source>
</evidence>
<keyword evidence="4" id="KW-0732">Signal</keyword>
<dbReference type="GO" id="GO:0042742">
    <property type="term" value="P:defense response to bacterium"/>
    <property type="evidence" value="ECO:0007669"/>
    <property type="project" value="UniProtKB-KW"/>
</dbReference>
<dbReference type="Gene3D" id="1.10.530.10">
    <property type="match status" value="1"/>
</dbReference>
<dbReference type="EC" id="3.2.1.17" evidence="1"/>